<dbReference type="AlphaFoldDB" id="A0A3S9A227"/>
<sequence length="443" mass="49477">METIKITSIQKALFHTDDLIVRELNISNSKATLLYLETMCEAAKIELSLFKQLQQDSSDGQVPMRIEELLTAAKVDHCHSVQEAVDALIRGRAIICEEEANQCFSFDVNKQYRRAPEEPENERSLTGNRDGFIEQLHSNLNLIRKHLSTEQLRVQYLILGKHAKRLTALVWLDGTADSRIVNEAINRLTSLSSTHDVHPELIRKQLKEHKYSVFPQIFSTERVDFASALISRGRIAVLCDQSNTCLILPASFFSFLQTIDDLIQGTWASLLMRFFRVIGFLCGLSLPSIYIAIVGFNYEVLPLKMTFSIKSTLESVPYPPVIETLIMVVIFQLIAEATLRLPSALAQMTGVVGGIIISESLVQIGFVSNIMIVVIALTSIGRFVVPNTEMRTAVGMIQFILVAGATCLGFYGIAFALVILLIHVLAMEPFGVPYCLPIRSSKR</sequence>
<keyword evidence="5" id="KW-1185">Reference proteome</keyword>
<reference evidence="5" key="1">
    <citation type="submission" date="2018-12" db="EMBL/GenBank/DDBJ databases">
        <title>Genome sequence of Peanibacillus sp.</title>
        <authorList>
            <person name="Subramani G."/>
            <person name="Srinivasan S."/>
            <person name="Kim M.K."/>
        </authorList>
    </citation>
    <scope>NUCLEOTIDE SEQUENCE [LARGE SCALE GENOMIC DNA]</scope>
    <source>
        <strain evidence="5">18JY67-1</strain>
    </source>
</reference>
<dbReference type="OrthoDB" id="2509685at2"/>
<evidence type="ECO:0000256" key="2">
    <source>
        <dbReference type="ARBA" id="ARBA00023136"/>
    </source>
</evidence>
<evidence type="ECO:0000313" key="4">
    <source>
        <dbReference type="EMBL" id="AZN39779.1"/>
    </source>
</evidence>
<organism evidence="4 5">
    <name type="scientific">Paenibacillus albus</name>
    <dbReference type="NCBI Taxonomy" id="2495582"/>
    <lineage>
        <taxon>Bacteria</taxon>
        <taxon>Bacillati</taxon>
        <taxon>Bacillota</taxon>
        <taxon>Bacilli</taxon>
        <taxon>Bacillales</taxon>
        <taxon>Paenibacillaceae</taxon>
        <taxon>Paenibacillus</taxon>
    </lineage>
</organism>
<dbReference type="InterPro" id="IPR050768">
    <property type="entry name" value="UPF0353/GerABKA_families"/>
</dbReference>
<dbReference type="InterPro" id="IPR004995">
    <property type="entry name" value="Spore_Ger"/>
</dbReference>
<dbReference type="RefSeq" id="WP_126014695.1">
    <property type="nucleotide sequence ID" value="NZ_CP034437.1"/>
</dbReference>
<proteinExistence type="inferred from homology"/>
<keyword evidence="3" id="KW-0812">Transmembrane</keyword>
<feature type="transmembrane region" description="Helical" evidence="3">
    <location>
        <begin position="274"/>
        <end position="296"/>
    </location>
</feature>
<dbReference type="Pfam" id="PF03323">
    <property type="entry name" value="GerA"/>
    <property type="match status" value="1"/>
</dbReference>
<evidence type="ECO:0000256" key="1">
    <source>
        <dbReference type="ARBA" id="ARBA00005278"/>
    </source>
</evidence>
<dbReference type="EMBL" id="CP034437">
    <property type="protein sequence ID" value="AZN39779.1"/>
    <property type="molecule type" value="Genomic_DNA"/>
</dbReference>
<gene>
    <name evidence="4" type="ORF">EJC50_09085</name>
</gene>
<accession>A0A3S9A227</accession>
<dbReference type="Proteomes" id="UP000272528">
    <property type="component" value="Chromosome"/>
</dbReference>
<dbReference type="PANTHER" id="PTHR22550:SF5">
    <property type="entry name" value="LEUCINE ZIPPER PROTEIN 4"/>
    <property type="match status" value="1"/>
</dbReference>
<evidence type="ECO:0000313" key="5">
    <source>
        <dbReference type="Proteomes" id="UP000272528"/>
    </source>
</evidence>
<dbReference type="GO" id="GO:0009847">
    <property type="term" value="P:spore germination"/>
    <property type="evidence" value="ECO:0007669"/>
    <property type="project" value="InterPro"/>
</dbReference>
<comment type="similarity">
    <text evidence="1">Belongs to the GerABKA family.</text>
</comment>
<name>A0A3S9A227_9BACL</name>
<feature type="transmembrane region" description="Helical" evidence="3">
    <location>
        <begin position="364"/>
        <end position="385"/>
    </location>
</feature>
<dbReference type="PIRSF" id="PIRSF005690">
    <property type="entry name" value="GerBA"/>
    <property type="match status" value="1"/>
</dbReference>
<dbReference type="KEGG" id="palb:EJC50_09085"/>
<keyword evidence="2 3" id="KW-0472">Membrane</keyword>
<keyword evidence="3" id="KW-1133">Transmembrane helix</keyword>
<dbReference type="PANTHER" id="PTHR22550">
    <property type="entry name" value="SPORE GERMINATION PROTEIN"/>
    <property type="match status" value="1"/>
</dbReference>
<evidence type="ECO:0000256" key="3">
    <source>
        <dbReference type="SAM" id="Phobius"/>
    </source>
</evidence>
<dbReference type="GO" id="GO:0016020">
    <property type="term" value="C:membrane"/>
    <property type="evidence" value="ECO:0007669"/>
    <property type="project" value="InterPro"/>
</dbReference>
<protein>
    <submittedName>
        <fullName evidence="4">Spore germination protein</fullName>
    </submittedName>
</protein>
<feature type="transmembrane region" description="Helical" evidence="3">
    <location>
        <begin position="397"/>
        <end position="426"/>
    </location>
</feature>